<organism evidence="4 5">
    <name type="scientific">Kaistella chaponensis</name>
    <dbReference type="NCBI Taxonomy" id="713588"/>
    <lineage>
        <taxon>Bacteria</taxon>
        <taxon>Pseudomonadati</taxon>
        <taxon>Bacteroidota</taxon>
        <taxon>Flavobacteriia</taxon>
        <taxon>Flavobacteriales</taxon>
        <taxon>Weeksellaceae</taxon>
        <taxon>Chryseobacterium group</taxon>
        <taxon>Kaistella</taxon>
    </lineage>
</organism>
<dbReference type="SMART" id="SM00530">
    <property type="entry name" value="HTH_XRE"/>
    <property type="match status" value="1"/>
</dbReference>
<dbReference type="Pfam" id="PF06114">
    <property type="entry name" value="Peptidase_M78"/>
    <property type="match status" value="1"/>
</dbReference>
<dbReference type="InterPro" id="IPR010359">
    <property type="entry name" value="IrrE_HExxH"/>
</dbReference>
<comment type="similarity">
    <text evidence="1">Belongs to the short-chain fatty acyl-CoA assimilation regulator (ScfR) family.</text>
</comment>
<evidence type="ECO:0000256" key="1">
    <source>
        <dbReference type="ARBA" id="ARBA00007227"/>
    </source>
</evidence>
<reference evidence="5" key="1">
    <citation type="submission" date="2017-01" db="EMBL/GenBank/DDBJ databases">
        <authorList>
            <person name="Varghese N."/>
            <person name="Submissions S."/>
        </authorList>
    </citation>
    <scope>NUCLEOTIDE SEQUENCE [LARGE SCALE GENOMIC DNA]</scope>
    <source>
        <strain evidence="5">DSM 23145</strain>
    </source>
</reference>
<dbReference type="RefSeq" id="WP_076384829.1">
    <property type="nucleotide sequence ID" value="NZ_FTOI01000001.1"/>
</dbReference>
<dbReference type="InterPro" id="IPR013430">
    <property type="entry name" value="Toxin_antidote_HigA"/>
</dbReference>
<protein>
    <submittedName>
        <fullName evidence="4">HTH-type transcriptional regulator / antitoxin HigA</fullName>
    </submittedName>
</protein>
<dbReference type="STRING" id="713588.SAMN05421789_101407"/>
<gene>
    <name evidence="4" type="ORF">SAMN05421789_101407</name>
</gene>
<dbReference type="PROSITE" id="PS50943">
    <property type="entry name" value="HTH_CROC1"/>
    <property type="match status" value="1"/>
</dbReference>
<proteinExistence type="inferred from homology"/>
<dbReference type="EMBL" id="FTOI01000001">
    <property type="protein sequence ID" value="SIS46948.1"/>
    <property type="molecule type" value="Genomic_DNA"/>
</dbReference>
<dbReference type="Gene3D" id="1.10.10.2910">
    <property type="match status" value="1"/>
</dbReference>
<dbReference type="Pfam" id="PF01381">
    <property type="entry name" value="HTH_3"/>
    <property type="match status" value="1"/>
</dbReference>
<feature type="domain" description="HTH cro/C1-type" evidence="3">
    <location>
        <begin position="32"/>
        <end position="77"/>
    </location>
</feature>
<dbReference type="NCBIfam" id="TIGR02607">
    <property type="entry name" value="antidote_HigA"/>
    <property type="match status" value="1"/>
</dbReference>
<dbReference type="GO" id="GO:0003677">
    <property type="term" value="F:DNA binding"/>
    <property type="evidence" value="ECO:0007669"/>
    <property type="project" value="UniProtKB-KW"/>
</dbReference>
<evidence type="ECO:0000313" key="5">
    <source>
        <dbReference type="Proteomes" id="UP000185839"/>
    </source>
</evidence>
<dbReference type="PANTHER" id="PTHR36924:SF1">
    <property type="entry name" value="ANTITOXIN HIGA-1"/>
    <property type="match status" value="1"/>
</dbReference>
<keyword evidence="5" id="KW-1185">Reference proteome</keyword>
<dbReference type="SUPFAM" id="SSF47413">
    <property type="entry name" value="lambda repressor-like DNA-binding domains"/>
    <property type="match status" value="1"/>
</dbReference>
<evidence type="ECO:0000313" key="4">
    <source>
        <dbReference type="EMBL" id="SIS46948.1"/>
    </source>
</evidence>
<evidence type="ECO:0000259" key="3">
    <source>
        <dbReference type="PROSITE" id="PS50943"/>
    </source>
</evidence>
<dbReference type="Gene3D" id="1.10.260.40">
    <property type="entry name" value="lambda repressor-like DNA-binding domains"/>
    <property type="match status" value="1"/>
</dbReference>
<dbReference type="InterPro" id="IPR010982">
    <property type="entry name" value="Lambda_DNA-bd_dom_sf"/>
</dbReference>
<sequence>MKTIQTPIEPIPHLATHPGILIADELDSREDLNQKELAHLLDVKVSFLNEIIKGKRPVTADTALLLEKALEIPADFWMKFQMQYDLDTARIKQKNILKVQNIEIWSIIKDFVPVLFFKKLGYLTDDIEKNISKIFEIFKIDTVDELINQFAERKFSLYRKSQKLTVDEKNLFSWSALAEYKASQVEVKDFENIDEQSLIAELNKCFYDNKNLIENVAKILNKNGIKFSVLEKFTKTPVDGYSFWSINNPAIVMSCRYNRVDNFAFTLFHELGHIFLHLNGNKDLKFLDIDEKEKTVFESEADSFARNKLINKEQWKKIGSNKFPIEDNFLHEIANEFKIHPSIIFGRMCFEKDNYKIFTRIEKAIN</sequence>
<dbReference type="InterPro" id="IPR001387">
    <property type="entry name" value="Cro/C1-type_HTH"/>
</dbReference>
<dbReference type="PANTHER" id="PTHR36924">
    <property type="entry name" value="ANTITOXIN HIGA-1"/>
    <property type="match status" value="1"/>
</dbReference>
<dbReference type="AlphaFoldDB" id="A0A1N7JC93"/>
<evidence type="ECO:0000256" key="2">
    <source>
        <dbReference type="ARBA" id="ARBA00023125"/>
    </source>
</evidence>
<keyword evidence="2" id="KW-0238">DNA-binding</keyword>
<dbReference type="Proteomes" id="UP000185839">
    <property type="component" value="Unassembled WGS sequence"/>
</dbReference>
<name>A0A1N7JC93_9FLAO</name>
<dbReference type="OrthoDB" id="9796786at2"/>
<dbReference type="CDD" id="cd00093">
    <property type="entry name" value="HTH_XRE"/>
    <property type="match status" value="1"/>
</dbReference>
<accession>A0A1N7JC93</accession>
<dbReference type="SUPFAM" id="SSF55486">
    <property type="entry name" value="Metalloproteases ('zincins'), catalytic domain"/>
    <property type="match status" value="1"/>
</dbReference>